<dbReference type="Proteomes" id="UP000664132">
    <property type="component" value="Unassembled WGS sequence"/>
</dbReference>
<organism evidence="1 2">
    <name type="scientific">Cadophora malorum</name>
    <dbReference type="NCBI Taxonomy" id="108018"/>
    <lineage>
        <taxon>Eukaryota</taxon>
        <taxon>Fungi</taxon>
        <taxon>Dikarya</taxon>
        <taxon>Ascomycota</taxon>
        <taxon>Pezizomycotina</taxon>
        <taxon>Leotiomycetes</taxon>
        <taxon>Helotiales</taxon>
        <taxon>Ploettnerulaceae</taxon>
        <taxon>Cadophora</taxon>
    </lineage>
</organism>
<name>A0A8H7VXS5_9HELO</name>
<proteinExistence type="predicted"/>
<protein>
    <submittedName>
        <fullName evidence="1">Uncharacterized protein</fullName>
    </submittedName>
</protein>
<sequence length="104" mass="11792">MSPGKSQSTRTARSLRSLHFIIIEDGFSESWLYPADLDLQYPTVRIDTQAGWEVSFQSATPPPYQHSITYTRRAAFRKPPLLSLFESQIPIDSYVIIDIAIMSA</sequence>
<reference evidence="1" key="1">
    <citation type="submission" date="2021-02" db="EMBL/GenBank/DDBJ databases">
        <title>Genome sequence Cadophora malorum strain M34.</title>
        <authorList>
            <person name="Stefanovic E."/>
            <person name="Vu D."/>
            <person name="Scully C."/>
            <person name="Dijksterhuis J."/>
            <person name="Roader J."/>
            <person name="Houbraken J."/>
        </authorList>
    </citation>
    <scope>NUCLEOTIDE SEQUENCE</scope>
    <source>
        <strain evidence="1">M34</strain>
    </source>
</reference>
<evidence type="ECO:0000313" key="2">
    <source>
        <dbReference type="Proteomes" id="UP000664132"/>
    </source>
</evidence>
<dbReference type="AlphaFoldDB" id="A0A8H7VXS5"/>
<comment type="caution">
    <text evidence="1">The sequence shown here is derived from an EMBL/GenBank/DDBJ whole genome shotgun (WGS) entry which is preliminary data.</text>
</comment>
<accession>A0A8H7VXS5</accession>
<gene>
    <name evidence="1" type="ORF">IFR04_016186</name>
</gene>
<evidence type="ECO:0000313" key="1">
    <source>
        <dbReference type="EMBL" id="KAG4410681.1"/>
    </source>
</evidence>
<keyword evidence="2" id="KW-1185">Reference proteome</keyword>
<dbReference type="EMBL" id="JAFJYH010000618">
    <property type="protein sequence ID" value="KAG4410681.1"/>
    <property type="molecule type" value="Genomic_DNA"/>
</dbReference>